<evidence type="ECO:0000313" key="1">
    <source>
        <dbReference type="EMBL" id="OEJ69003.1"/>
    </source>
</evidence>
<name>A0A1E5QAJ3_9PROT</name>
<proteinExistence type="predicted"/>
<dbReference type="Proteomes" id="UP000095347">
    <property type="component" value="Unassembled WGS sequence"/>
</dbReference>
<reference evidence="2" key="1">
    <citation type="submission" date="2016-07" db="EMBL/GenBank/DDBJ databases">
        <authorList>
            <person name="Florea S."/>
            <person name="Webb J.S."/>
            <person name="Jaromczyk J."/>
            <person name="Schardl C.L."/>
        </authorList>
    </citation>
    <scope>NUCLEOTIDE SEQUENCE [LARGE SCALE GENOMIC DNA]</scope>
    <source>
        <strain evidence="2">MV-1</strain>
    </source>
</reference>
<gene>
    <name evidence="1" type="ORF">BEN30_04595</name>
</gene>
<evidence type="ECO:0000313" key="2">
    <source>
        <dbReference type="Proteomes" id="UP000095347"/>
    </source>
</evidence>
<dbReference type="AlphaFoldDB" id="A0A1E5QAJ3"/>
<keyword evidence="2" id="KW-1185">Reference proteome</keyword>
<accession>A0A1E5QAJ3</accession>
<protein>
    <submittedName>
        <fullName evidence="1">Uncharacterized protein</fullName>
    </submittedName>
</protein>
<sequence length="91" mass="10579">MPECELEFQSALFGKTLIAIKPFTQPHVRKRFTDCDADVIRRYTFMTRDEFQSRVGAFNLGVVLAQHTRLGAILLWLWAWVEVSFIVFLGE</sequence>
<organism evidence="1 2">
    <name type="scientific">Magnetovibrio blakemorei</name>
    <dbReference type="NCBI Taxonomy" id="28181"/>
    <lineage>
        <taxon>Bacteria</taxon>
        <taxon>Pseudomonadati</taxon>
        <taxon>Pseudomonadota</taxon>
        <taxon>Alphaproteobacteria</taxon>
        <taxon>Rhodospirillales</taxon>
        <taxon>Magnetovibrionaceae</taxon>
        <taxon>Magnetovibrio</taxon>
    </lineage>
</organism>
<dbReference type="EMBL" id="MCGG01000009">
    <property type="protein sequence ID" value="OEJ69003.1"/>
    <property type="molecule type" value="Genomic_DNA"/>
</dbReference>
<comment type="caution">
    <text evidence="1">The sequence shown here is derived from an EMBL/GenBank/DDBJ whole genome shotgun (WGS) entry which is preliminary data.</text>
</comment>
<dbReference type="STRING" id="28181.BEN30_04595"/>